<evidence type="ECO:0000313" key="12">
    <source>
        <dbReference type="EMBL" id="CAK0757249.1"/>
    </source>
</evidence>
<feature type="region of interest" description="Disordered" evidence="10">
    <location>
        <begin position="214"/>
        <end position="274"/>
    </location>
</feature>
<evidence type="ECO:0000256" key="6">
    <source>
        <dbReference type="ARBA" id="ARBA00022801"/>
    </source>
</evidence>
<feature type="compositionally biased region" description="Polar residues" evidence="10">
    <location>
        <begin position="86"/>
        <end position="95"/>
    </location>
</feature>
<dbReference type="PANTHER" id="PTHR12801">
    <property type="entry name" value="RNA EXONUCLEASE REXO1 / RECO3 FAMILY MEMBER-RELATED"/>
    <property type="match status" value="1"/>
</dbReference>
<evidence type="ECO:0000256" key="7">
    <source>
        <dbReference type="ARBA" id="ARBA00022839"/>
    </source>
</evidence>
<dbReference type="GO" id="GO:0005634">
    <property type="term" value="C:nucleus"/>
    <property type="evidence" value="ECO:0007669"/>
    <property type="project" value="UniProtKB-SubCell"/>
</dbReference>
<dbReference type="GO" id="GO:0003676">
    <property type="term" value="F:nucleic acid binding"/>
    <property type="evidence" value="ECO:0007669"/>
    <property type="project" value="InterPro"/>
</dbReference>
<dbReference type="GO" id="GO:0006364">
    <property type="term" value="P:rRNA processing"/>
    <property type="evidence" value="ECO:0007669"/>
    <property type="project" value="UniProtKB-KW"/>
</dbReference>
<keyword evidence="8" id="KW-0539">Nucleus</keyword>
<keyword evidence="4" id="KW-0698">rRNA processing</keyword>
<dbReference type="PANTHER" id="PTHR12801:SF45">
    <property type="entry name" value="RNA EXONUCLEASE 4"/>
    <property type="match status" value="1"/>
</dbReference>
<evidence type="ECO:0000313" key="13">
    <source>
        <dbReference type="Proteomes" id="UP001314263"/>
    </source>
</evidence>
<feature type="region of interest" description="Disordered" evidence="10">
    <location>
        <begin position="334"/>
        <end position="354"/>
    </location>
</feature>
<feature type="region of interest" description="Disordered" evidence="10">
    <location>
        <begin position="1"/>
        <end position="200"/>
    </location>
</feature>
<comment type="function">
    <text evidence="9">Exoribonuclease involved in ribosome biosynthesis. Involved in the processing of ITS1, the internal transcribed spacer localized between the 18S and 5.8S rRNAs.</text>
</comment>
<evidence type="ECO:0000256" key="4">
    <source>
        <dbReference type="ARBA" id="ARBA00022552"/>
    </source>
</evidence>
<dbReference type="Proteomes" id="UP001314263">
    <property type="component" value="Unassembled WGS sequence"/>
</dbReference>
<dbReference type="GO" id="GO:0008408">
    <property type="term" value="F:3'-5' exonuclease activity"/>
    <property type="evidence" value="ECO:0007669"/>
    <property type="project" value="InterPro"/>
</dbReference>
<dbReference type="Pfam" id="PF00929">
    <property type="entry name" value="RNase_T"/>
    <property type="match status" value="1"/>
</dbReference>
<dbReference type="CDD" id="cd06144">
    <property type="entry name" value="REX4_like"/>
    <property type="match status" value="1"/>
</dbReference>
<comment type="similarity">
    <text evidence="2">Belongs to the REXO4 family.</text>
</comment>
<feature type="compositionally biased region" description="Low complexity" evidence="10">
    <location>
        <begin position="12"/>
        <end position="33"/>
    </location>
</feature>
<dbReference type="InterPro" id="IPR047021">
    <property type="entry name" value="REXO1/3/4-like"/>
</dbReference>
<protein>
    <recommendedName>
        <fullName evidence="3">RNA exonuclease 4</fullName>
    </recommendedName>
</protein>
<evidence type="ECO:0000256" key="2">
    <source>
        <dbReference type="ARBA" id="ARBA00010489"/>
    </source>
</evidence>
<dbReference type="SMART" id="SM00479">
    <property type="entry name" value="EXOIII"/>
    <property type="match status" value="1"/>
</dbReference>
<reference evidence="12 13" key="1">
    <citation type="submission" date="2023-10" db="EMBL/GenBank/DDBJ databases">
        <authorList>
            <person name="Maclean D."/>
            <person name="Macfadyen A."/>
        </authorList>
    </citation>
    <scope>NUCLEOTIDE SEQUENCE [LARGE SCALE GENOMIC DNA]</scope>
</reference>
<dbReference type="InterPro" id="IPR037431">
    <property type="entry name" value="REX4_DEDDh_dom"/>
</dbReference>
<feature type="domain" description="Exonuclease" evidence="11">
    <location>
        <begin position="363"/>
        <end position="528"/>
    </location>
</feature>
<gene>
    <name evidence="12" type="ORF">CVIRNUC_002524</name>
</gene>
<evidence type="ECO:0000256" key="10">
    <source>
        <dbReference type="SAM" id="MobiDB-lite"/>
    </source>
</evidence>
<keyword evidence="7" id="KW-0269">Exonuclease</keyword>
<feature type="compositionally biased region" description="Polar residues" evidence="10">
    <location>
        <begin position="241"/>
        <end position="257"/>
    </location>
</feature>
<dbReference type="SUPFAM" id="SSF53098">
    <property type="entry name" value="Ribonuclease H-like"/>
    <property type="match status" value="1"/>
</dbReference>
<dbReference type="InterPro" id="IPR012337">
    <property type="entry name" value="RNaseH-like_sf"/>
</dbReference>
<accession>A0AAV1HZ80</accession>
<dbReference type="InterPro" id="IPR036397">
    <property type="entry name" value="RNaseH_sf"/>
</dbReference>
<keyword evidence="6" id="KW-0378">Hydrolase</keyword>
<evidence type="ECO:0000256" key="9">
    <source>
        <dbReference type="ARBA" id="ARBA00025599"/>
    </source>
</evidence>
<sequence length="569" mass="60277">MGLAGKKHGRDASTSAVNPAAAAAVRKQAVNASSGGVKGKSRQGSREARWDAAKTHQQAARADRGQQTRTVPISGALRSQHGKQVAASSQSNNGSLPAAPQRSKRNKNKFKPEPKPEAELSLASEGAQPNGAKHAGGDSAAQYAFASNELSQAPAAPPLTSEKGWKSKSKRKAGGSAPKLSLSKGSAALQGNEQRAHAATTALLEQQGAVLRRESPQGIPRKGHQSSDALHHPPAGPKGLHSQQNHTGRQNSKQHAQNGHAEHQAVGANGRRAAARKQFEAGMHDSRKEHTNGSGAMPVPAAKVAVPTITAAPLPGTKMSANWAALKAQIAPVGNRKRRREAAEPEETTKAPEAIADTQGLTPVLAVDCEMVGAGAEGSRSLLARVCVVNQAGNVLLDEFVKQKERVTDYRTRFSGIRPADLVGAPSLEAVQAKVAAMFKGRIVVGHSITNDLTALLLSHPRKLIRDTARYPPLMRATAPGRRPKPRALRHLAAKHLALAIQAGEHSPVDDARAALYLYLRFQKEWEHHMAHGTISQLMPPLAGHPGNHGTKRQRTFEELAAADIMVDL</sequence>
<evidence type="ECO:0000256" key="1">
    <source>
        <dbReference type="ARBA" id="ARBA00004123"/>
    </source>
</evidence>
<comment type="caution">
    <text evidence="12">The sequence shown here is derived from an EMBL/GenBank/DDBJ whole genome shotgun (WGS) entry which is preliminary data.</text>
</comment>
<dbReference type="Gene3D" id="3.30.420.10">
    <property type="entry name" value="Ribonuclease H-like superfamily/Ribonuclease H"/>
    <property type="match status" value="1"/>
</dbReference>
<feature type="compositionally biased region" description="Basic and acidic residues" evidence="10">
    <location>
        <begin position="44"/>
        <end position="54"/>
    </location>
</feature>
<dbReference type="InterPro" id="IPR013520">
    <property type="entry name" value="Ribonucl_H"/>
</dbReference>
<dbReference type="AlphaFoldDB" id="A0AAV1HZ80"/>
<evidence type="ECO:0000256" key="5">
    <source>
        <dbReference type="ARBA" id="ARBA00022722"/>
    </source>
</evidence>
<dbReference type="FunFam" id="3.30.420.10:FF:000007">
    <property type="entry name" value="Interferon-stimulated exonuclease gene 20"/>
    <property type="match status" value="1"/>
</dbReference>
<evidence type="ECO:0000259" key="11">
    <source>
        <dbReference type="SMART" id="SM00479"/>
    </source>
</evidence>
<evidence type="ECO:0000256" key="3">
    <source>
        <dbReference type="ARBA" id="ARBA00016937"/>
    </source>
</evidence>
<keyword evidence="5" id="KW-0540">Nuclease</keyword>
<name>A0AAV1HZ80_9CHLO</name>
<evidence type="ECO:0000256" key="8">
    <source>
        <dbReference type="ARBA" id="ARBA00023242"/>
    </source>
</evidence>
<proteinExistence type="inferred from homology"/>
<organism evidence="12 13">
    <name type="scientific">Coccomyxa viridis</name>
    <dbReference type="NCBI Taxonomy" id="1274662"/>
    <lineage>
        <taxon>Eukaryota</taxon>
        <taxon>Viridiplantae</taxon>
        <taxon>Chlorophyta</taxon>
        <taxon>core chlorophytes</taxon>
        <taxon>Trebouxiophyceae</taxon>
        <taxon>Trebouxiophyceae incertae sedis</taxon>
        <taxon>Coccomyxaceae</taxon>
        <taxon>Coccomyxa</taxon>
    </lineage>
</organism>
<keyword evidence="13" id="KW-1185">Reference proteome</keyword>
<dbReference type="EMBL" id="CAUYUE010000003">
    <property type="protein sequence ID" value="CAK0757249.1"/>
    <property type="molecule type" value="Genomic_DNA"/>
</dbReference>
<comment type="subcellular location">
    <subcellularLocation>
        <location evidence="1">Nucleus</location>
    </subcellularLocation>
</comment>
<feature type="compositionally biased region" description="Basic and acidic residues" evidence="10">
    <location>
        <begin position="341"/>
        <end position="350"/>
    </location>
</feature>